<keyword evidence="3" id="KW-1003">Cell membrane</keyword>
<dbReference type="CDD" id="cd06173">
    <property type="entry name" value="MFS_MefA_like"/>
    <property type="match status" value="1"/>
</dbReference>
<gene>
    <name evidence="9" type="ORF">FNH08_38385</name>
</gene>
<keyword evidence="4 8" id="KW-0812">Transmembrane</keyword>
<keyword evidence="10" id="KW-1185">Reference proteome</keyword>
<dbReference type="InterPro" id="IPR036259">
    <property type="entry name" value="MFS_trans_sf"/>
</dbReference>
<evidence type="ECO:0000256" key="4">
    <source>
        <dbReference type="ARBA" id="ARBA00022692"/>
    </source>
</evidence>
<feature type="transmembrane region" description="Helical" evidence="8">
    <location>
        <begin position="113"/>
        <end position="133"/>
    </location>
</feature>
<dbReference type="SUPFAM" id="SSF103473">
    <property type="entry name" value="MFS general substrate transporter"/>
    <property type="match status" value="1"/>
</dbReference>
<dbReference type="Pfam" id="PF05977">
    <property type="entry name" value="MFS_3"/>
    <property type="match status" value="1"/>
</dbReference>
<comment type="caution">
    <text evidence="9">The sequence shown here is derived from an EMBL/GenBank/DDBJ whole genome shotgun (WGS) entry which is preliminary data.</text>
</comment>
<accession>A0A5N8XTU4</accession>
<feature type="transmembrane region" description="Helical" evidence="8">
    <location>
        <begin position="322"/>
        <end position="350"/>
    </location>
</feature>
<evidence type="ECO:0000256" key="6">
    <source>
        <dbReference type="ARBA" id="ARBA00023136"/>
    </source>
</evidence>
<feature type="transmembrane region" description="Helical" evidence="8">
    <location>
        <begin position="289"/>
        <end position="310"/>
    </location>
</feature>
<protein>
    <submittedName>
        <fullName evidence="9">MFS transporter</fullName>
    </submittedName>
</protein>
<evidence type="ECO:0000256" key="8">
    <source>
        <dbReference type="SAM" id="Phobius"/>
    </source>
</evidence>
<evidence type="ECO:0000313" key="10">
    <source>
        <dbReference type="Proteomes" id="UP000400924"/>
    </source>
</evidence>
<sequence length="439" mass="45597">MLRALARWPVVPATDAPESRDREPPEEGALPVSGIGPASESPLRSAAFRWFLGGQSISMAGSAMSPVALAFGVLEVTDSAAWLSAVTTAALVPMLAMLLLGGGIADRYRRDTVLRFTSLGAGLTQVGVALLLLTHQHPVFLLPLAGLNGIFQGLTRPALRGIVANLAAGRGIQRASSLLASVRNAMQILGPTAAGLLTASVGGGWAIAADAVSFLLAAACFARMSLPDLLPRTEGGPTMLDELREGWSYFSSQSWIWAVTLVFAVFNALNRGVWQILGPVIAHDTIGATGWGLVLSARGVGALMASVVMVKLTVRRPMGPALASMSLGALPLILLGVGANTLLLAAAAFLTGVVTEFFTVVWETVNNTHIPERLLSRVGAHDEFWSSVPIPVGQLSTPFLAAAFGTATVAVTGGGVAAVAMLLPLLVPLLRKIEINRSG</sequence>
<evidence type="ECO:0000313" key="9">
    <source>
        <dbReference type="EMBL" id="MPY62811.1"/>
    </source>
</evidence>
<evidence type="ECO:0000256" key="1">
    <source>
        <dbReference type="ARBA" id="ARBA00004651"/>
    </source>
</evidence>
<evidence type="ECO:0000256" key="5">
    <source>
        <dbReference type="ARBA" id="ARBA00022989"/>
    </source>
</evidence>
<dbReference type="OrthoDB" id="3539228at2"/>
<dbReference type="AlphaFoldDB" id="A0A5N8XTU4"/>
<dbReference type="EMBL" id="VJZC01000467">
    <property type="protein sequence ID" value="MPY62811.1"/>
    <property type="molecule type" value="Genomic_DNA"/>
</dbReference>
<organism evidence="9 10">
    <name type="scientific">Streptomyces spongiae</name>
    <dbReference type="NCBI Taxonomy" id="565072"/>
    <lineage>
        <taxon>Bacteria</taxon>
        <taxon>Bacillati</taxon>
        <taxon>Actinomycetota</taxon>
        <taxon>Actinomycetes</taxon>
        <taxon>Kitasatosporales</taxon>
        <taxon>Streptomycetaceae</taxon>
        <taxon>Streptomyces</taxon>
    </lineage>
</organism>
<keyword evidence="6 8" id="KW-0472">Membrane</keyword>
<feature type="region of interest" description="Disordered" evidence="7">
    <location>
        <begin position="13"/>
        <end position="38"/>
    </location>
</feature>
<feature type="transmembrane region" description="Helical" evidence="8">
    <location>
        <begin position="205"/>
        <end position="226"/>
    </location>
</feature>
<evidence type="ECO:0000256" key="2">
    <source>
        <dbReference type="ARBA" id="ARBA00022448"/>
    </source>
</evidence>
<dbReference type="Proteomes" id="UP000400924">
    <property type="component" value="Unassembled WGS sequence"/>
</dbReference>
<keyword evidence="2" id="KW-0813">Transport</keyword>
<keyword evidence="5 8" id="KW-1133">Transmembrane helix</keyword>
<feature type="transmembrane region" description="Helical" evidence="8">
    <location>
        <begin position="80"/>
        <end position="101"/>
    </location>
</feature>
<feature type="transmembrane region" description="Helical" evidence="8">
    <location>
        <begin position="399"/>
        <end position="427"/>
    </location>
</feature>
<dbReference type="Gene3D" id="1.20.1250.20">
    <property type="entry name" value="MFS general substrate transporter like domains"/>
    <property type="match status" value="1"/>
</dbReference>
<dbReference type="GO" id="GO:0005886">
    <property type="term" value="C:plasma membrane"/>
    <property type="evidence" value="ECO:0007669"/>
    <property type="project" value="UniProtKB-SubCell"/>
</dbReference>
<feature type="transmembrane region" description="Helical" evidence="8">
    <location>
        <begin position="50"/>
        <end position="74"/>
    </location>
</feature>
<proteinExistence type="predicted"/>
<comment type="subcellular location">
    <subcellularLocation>
        <location evidence="1">Cell membrane</location>
        <topology evidence="1">Multi-pass membrane protein</topology>
    </subcellularLocation>
</comment>
<dbReference type="InterPro" id="IPR010290">
    <property type="entry name" value="TM_effector"/>
</dbReference>
<evidence type="ECO:0000256" key="7">
    <source>
        <dbReference type="SAM" id="MobiDB-lite"/>
    </source>
</evidence>
<dbReference type="PANTHER" id="PTHR23513:SF11">
    <property type="entry name" value="STAPHYLOFERRIN A TRANSPORTER"/>
    <property type="match status" value="1"/>
</dbReference>
<name>A0A5N8XTU4_9ACTN</name>
<dbReference type="PANTHER" id="PTHR23513">
    <property type="entry name" value="INTEGRAL MEMBRANE EFFLUX PROTEIN-RELATED"/>
    <property type="match status" value="1"/>
</dbReference>
<evidence type="ECO:0000256" key="3">
    <source>
        <dbReference type="ARBA" id="ARBA00022475"/>
    </source>
</evidence>
<feature type="transmembrane region" description="Helical" evidence="8">
    <location>
        <begin position="247"/>
        <end position="269"/>
    </location>
</feature>
<reference evidence="9 10" key="1">
    <citation type="submission" date="2019-07" db="EMBL/GenBank/DDBJ databases">
        <title>New species of Amycolatopsis and Streptomyces.</title>
        <authorList>
            <person name="Duangmal K."/>
            <person name="Teo W.F.A."/>
            <person name="Lipun K."/>
        </authorList>
    </citation>
    <scope>NUCLEOTIDE SEQUENCE [LARGE SCALE GENOMIC DNA]</scope>
    <source>
        <strain evidence="9 10">NBRC 106415</strain>
    </source>
</reference>